<dbReference type="HOGENOM" id="CLU_3253971_0_0_5"/>
<proteinExistence type="predicted"/>
<evidence type="ECO:0000256" key="1">
    <source>
        <dbReference type="SAM" id="Phobius"/>
    </source>
</evidence>
<protein>
    <submittedName>
        <fullName evidence="2">Protein of unassigned function</fullName>
    </submittedName>
</protein>
<keyword evidence="1" id="KW-1133">Transmembrane helix</keyword>
<evidence type="ECO:0000313" key="3">
    <source>
        <dbReference type="Proteomes" id="UP000029492"/>
    </source>
</evidence>
<feature type="transmembrane region" description="Helical" evidence="1">
    <location>
        <begin position="20"/>
        <end position="41"/>
    </location>
</feature>
<dbReference type="AlphaFoldDB" id="A0A089Q9T4"/>
<gene>
    <name evidence="2" type="ORF">MOC_3584</name>
</gene>
<keyword evidence="3" id="KW-1185">Reference proteome</keyword>
<dbReference type="KEGG" id="mor:MOC_3584"/>
<dbReference type="Proteomes" id="UP000029492">
    <property type="component" value="Chromosome"/>
</dbReference>
<organism evidence="2 3">
    <name type="scientific">Methylobacterium oryzae CBMB20</name>
    <dbReference type="NCBI Taxonomy" id="693986"/>
    <lineage>
        <taxon>Bacteria</taxon>
        <taxon>Pseudomonadati</taxon>
        <taxon>Pseudomonadota</taxon>
        <taxon>Alphaproteobacteria</taxon>
        <taxon>Hyphomicrobiales</taxon>
        <taxon>Methylobacteriaceae</taxon>
        <taxon>Methylobacterium</taxon>
    </lineage>
</organism>
<dbReference type="EMBL" id="CP003811">
    <property type="protein sequence ID" value="AIQ91339.1"/>
    <property type="molecule type" value="Genomic_DNA"/>
</dbReference>
<sequence>MIDESKIDKAKKQEKHRAPFSIGMTMGMLFLLVFLVCGSLLY</sequence>
<evidence type="ECO:0000313" key="2">
    <source>
        <dbReference type="EMBL" id="AIQ91339.1"/>
    </source>
</evidence>
<reference evidence="2 3" key="1">
    <citation type="journal article" date="2014" name="PLoS ONE">
        <title>Genome Information of Methylobacterium oryzae, a Plant-Probiotic Methylotroph in the Phyllosphere.</title>
        <authorList>
            <person name="Kwak M.J."/>
            <person name="Jeong H."/>
            <person name="Madhaiyan M."/>
            <person name="Lee Y."/>
            <person name="Sa T.M."/>
            <person name="Oh T.K."/>
            <person name="Kim J.F."/>
        </authorList>
    </citation>
    <scope>NUCLEOTIDE SEQUENCE [LARGE SCALE GENOMIC DNA]</scope>
    <source>
        <strain evidence="2 3">CBMB20</strain>
    </source>
</reference>
<name>A0A089Q9T4_9HYPH</name>
<dbReference type="STRING" id="693986.MOC_3584"/>
<keyword evidence="1" id="KW-0812">Transmembrane</keyword>
<accession>A0A089Q9T4</accession>
<keyword evidence="1" id="KW-0472">Membrane</keyword>